<feature type="compositionally biased region" description="Polar residues" evidence="5">
    <location>
        <begin position="1"/>
        <end position="16"/>
    </location>
</feature>
<feature type="region of interest" description="Disordered" evidence="5">
    <location>
        <begin position="1"/>
        <end position="20"/>
    </location>
</feature>
<evidence type="ECO:0000256" key="1">
    <source>
        <dbReference type="ARBA" id="ARBA00006641"/>
    </source>
</evidence>
<dbReference type="PANTHER" id="PTHR23402:SF1">
    <property type="entry name" value="PYROGLUTAMYL-PEPTIDASE I"/>
    <property type="match status" value="1"/>
</dbReference>
<dbReference type="SUPFAM" id="SSF53182">
    <property type="entry name" value="Pyrrolidone carboxyl peptidase (pyroglutamate aminopeptidase)"/>
    <property type="match status" value="1"/>
</dbReference>
<dbReference type="Proteomes" id="UP000567179">
    <property type="component" value="Unassembled WGS sequence"/>
</dbReference>
<keyword evidence="7" id="KW-1185">Reference proteome</keyword>
<proteinExistence type="inferred from homology"/>
<protein>
    <recommendedName>
        <fullName evidence="8">Peptidase C15, pyroglutamyl peptidase I-like protein</fullName>
    </recommendedName>
</protein>
<evidence type="ECO:0000256" key="4">
    <source>
        <dbReference type="ARBA" id="ARBA00022807"/>
    </source>
</evidence>
<keyword evidence="3" id="KW-0378">Hydrolase</keyword>
<dbReference type="GO" id="GO:0008234">
    <property type="term" value="F:cysteine-type peptidase activity"/>
    <property type="evidence" value="ECO:0007669"/>
    <property type="project" value="UniProtKB-KW"/>
</dbReference>
<name>A0A8H5BXC0_9AGAR</name>
<dbReference type="PANTHER" id="PTHR23402">
    <property type="entry name" value="PROTEASE FAMILY C15 PYROGLUTAMYL-PEPTIDASE I-RELATED"/>
    <property type="match status" value="1"/>
</dbReference>
<feature type="compositionally biased region" description="Low complexity" evidence="5">
    <location>
        <begin position="66"/>
        <end position="86"/>
    </location>
</feature>
<keyword evidence="4" id="KW-0788">Thiol protease</keyword>
<reference evidence="6 7" key="1">
    <citation type="journal article" date="2020" name="ISME J.">
        <title>Uncovering the hidden diversity of litter-decomposition mechanisms in mushroom-forming fungi.</title>
        <authorList>
            <person name="Floudas D."/>
            <person name="Bentzer J."/>
            <person name="Ahren D."/>
            <person name="Johansson T."/>
            <person name="Persson P."/>
            <person name="Tunlid A."/>
        </authorList>
    </citation>
    <scope>NUCLEOTIDE SEQUENCE [LARGE SCALE GENOMIC DNA]</scope>
    <source>
        <strain evidence="6 7">CBS 101986</strain>
    </source>
</reference>
<gene>
    <name evidence="6" type="ORF">D9619_005171</name>
</gene>
<dbReference type="AlphaFoldDB" id="A0A8H5BXC0"/>
<evidence type="ECO:0000256" key="2">
    <source>
        <dbReference type="ARBA" id="ARBA00022670"/>
    </source>
</evidence>
<organism evidence="6 7">
    <name type="scientific">Psilocybe cf. subviscida</name>
    <dbReference type="NCBI Taxonomy" id="2480587"/>
    <lineage>
        <taxon>Eukaryota</taxon>
        <taxon>Fungi</taxon>
        <taxon>Dikarya</taxon>
        <taxon>Basidiomycota</taxon>
        <taxon>Agaricomycotina</taxon>
        <taxon>Agaricomycetes</taxon>
        <taxon>Agaricomycetidae</taxon>
        <taxon>Agaricales</taxon>
        <taxon>Agaricineae</taxon>
        <taxon>Strophariaceae</taxon>
        <taxon>Psilocybe</taxon>
    </lineage>
</organism>
<evidence type="ECO:0000313" key="6">
    <source>
        <dbReference type="EMBL" id="KAF5330939.1"/>
    </source>
</evidence>
<dbReference type="Gene3D" id="3.40.630.20">
    <property type="entry name" value="Peptidase C15, pyroglutamyl peptidase I-like"/>
    <property type="match status" value="1"/>
</dbReference>
<evidence type="ECO:0000313" key="7">
    <source>
        <dbReference type="Proteomes" id="UP000567179"/>
    </source>
</evidence>
<dbReference type="InterPro" id="IPR016125">
    <property type="entry name" value="Peptidase_C15-like"/>
</dbReference>
<dbReference type="OrthoDB" id="407146at2759"/>
<comment type="caution">
    <text evidence="6">The sequence shown here is derived from an EMBL/GenBank/DDBJ whole genome shotgun (WGS) entry which is preliminary data.</text>
</comment>
<dbReference type="Pfam" id="PF01470">
    <property type="entry name" value="Peptidase_C15"/>
    <property type="match status" value="1"/>
</dbReference>
<dbReference type="GO" id="GO:0006508">
    <property type="term" value="P:proteolysis"/>
    <property type="evidence" value="ECO:0007669"/>
    <property type="project" value="UniProtKB-KW"/>
</dbReference>
<keyword evidence="2" id="KW-0645">Protease</keyword>
<sequence length="370" mass="40128">MPTIPQSEFEPATTSPGEIPPNAFRVLVTGFGPFLNYTENPSWLAVKPLQNVVLETAPVVPEELSKSTSTTTSSSIASTSTSALTSNPNAIPVTHDDFELEAPPEPRPIHISTLEIPVVYHDVLETVPGLHARPPVLPPNAPADIAPAPASNYDFIFHIGVAGRGPLRMERVGHKLGYHMKDAKGQLAPVVRVATKDFSRRDAGGDLSSMSSASLAPSAAEMVERERLGMEMVESGSDTIVRPTRGFGAGYETFPEEINTDIDVTKLVYDLRRSGIEQIYSSMDAGHYLCDFIYYCSLAEVKRSSKPYEKKRNTQVLFLHCPPVGLPLTTEEVTEAIKRIIVWVCEDLQVDDSKDDLVGVAAAAGVTVAK</sequence>
<comment type="similarity">
    <text evidence="1">Belongs to the peptidase C15 family.</text>
</comment>
<accession>A0A8H5BXC0</accession>
<dbReference type="InterPro" id="IPR036440">
    <property type="entry name" value="Peptidase_C15-like_sf"/>
</dbReference>
<feature type="region of interest" description="Disordered" evidence="5">
    <location>
        <begin position="61"/>
        <end position="89"/>
    </location>
</feature>
<dbReference type="EMBL" id="JAACJJ010000001">
    <property type="protein sequence ID" value="KAF5330939.1"/>
    <property type="molecule type" value="Genomic_DNA"/>
</dbReference>
<evidence type="ECO:0000256" key="3">
    <source>
        <dbReference type="ARBA" id="ARBA00022801"/>
    </source>
</evidence>
<evidence type="ECO:0008006" key="8">
    <source>
        <dbReference type="Google" id="ProtNLM"/>
    </source>
</evidence>
<evidence type="ECO:0000256" key="5">
    <source>
        <dbReference type="SAM" id="MobiDB-lite"/>
    </source>
</evidence>